<accession>A0AAD9DB04</accession>
<dbReference type="EMBL" id="JATAAI010000018">
    <property type="protein sequence ID" value="KAK1739334.1"/>
    <property type="molecule type" value="Genomic_DNA"/>
</dbReference>
<feature type="signal peptide" evidence="2">
    <location>
        <begin position="1"/>
        <end position="20"/>
    </location>
</feature>
<feature type="compositionally biased region" description="Pro residues" evidence="1">
    <location>
        <begin position="2253"/>
        <end position="2266"/>
    </location>
</feature>
<evidence type="ECO:0000313" key="4">
    <source>
        <dbReference type="Proteomes" id="UP001224775"/>
    </source>
</evidence>
<dbReference type="SUPFAM" id="SSF53649">
    <property type="entry name" value="Alkaline phosphatase-like"/>
    <property type="match status" value="1"/>
</dbReference>
<protein>
    <submittedName>
        <fullName evidence="3">DUF1501 and DUF1800 domain-containing protein</fullName>
    </submittedName>
</protein>
<dbReference type="InterPro" id="IPR010869">
    <property type="entry name" value="DUF1501"/>
</dbReference>
<feature type="compositionally biased region" description="Polar residues" evidence="1">
    <location>
        <begin position="2323"/>
        <end position="2338"/>
    </location>
</feature>
<keyword evidence="2" id="KW-0732">Signal</keyword>
<name>A0AAD9DB04_9STRA</name>
<comment type="caution">
    <text evidence="3">The sequence shown here is derived from an EMBL/GenBank/DDBJ whole genome shotgun (WGS) entry which is preliminary data.</text>
</comment>
<dbReference type="PROSITE" id="PS51257">
    <property type="entry name" value="PROKAR_LIPOPROTEIN"/>
    <property type="match status" value="1"/>
</dbReference>
<feature type="compositionally biased region" description="Pro residues" evidence="1">
    <location>
        <begin position="2350"/>
        <end position="2363"/>
    </location>
</feature>
<evidence type="ECO:0000313" key="3">
    <source>
        <dbReference type="EMBL" id="KAK1739334.1"/>
    </source>
</evidence>
<organism evidence="3 4">
    <name type="scientific">Skeletonema marinoi</name>
    <dbReference type="NCBI Taxonomy" id="267567"/>
    <lineage>
        <taxon>Eukaryota</taxon>
        <taxon>Sar</taxon>
        <taxon>Stramenopiles</taxon>
        <taxon>Ochrophyta</taxon>
        <taxon>Bacillariophyta</taxon>
        <taxon>Coscinodiscophyceae</taxon>
        <taxon>Thalassiosirophycidae</taxon>
        <taxon>Thalassiosirales</taxon>
        <taxon>Skeletonemataceae</taxon>
        <taxon>Skeletonema</taxon>
        <taxon>Skeletonema marinoi-dohrnii complex</taxon>
    </lineage>
</organism>
<keyword evidence="4" id="KW-1185">Reference proteome</keyword>
<feature type="compositionally biased region" description="Pro residues" evidence="1">
    <location>
        <begin position="2385"/>
        <end position="2398"/>
    </location>
</feature>
<dbReference type="InterPro" id="IPR017850">
    <property type="entry name" value="Alkaline_phosphatase_core_sf"/>
</dbReference>
<dbReference type="PANTHER" id="PTHR43737:SF1">
    <property type="entry name" value="DUF1501 DOMAIN-CONTAINING PROTEIN"/>
    <property type="match status" value="1"/>
</dbReference>
<feature type="region of interest" description="Disordered" evidence="1">
    <location>
        <begin position="2248"/>
        <end position="2422"/>
    </location>
</feature>
<feature type="chain" id="PRO_5042159521" evidence="2">
    <location>
        <begin position="21"/>
        <end position="2704"/>
    </location>
</feature>
<dbReference type="Proteomes" id="UP001224775">
    <property type="component" value="Unassembled WGS sequence"/>
</dbReference>
<reference evidence="3" key="1">
    <citation type="submission" date="2023-06" db="EMBL/GenBank/DDBJ databases">
        <title>Survivors Of The Sea: Transcriptome response of Skeletonema marinoi to long-term dormancy.</title>
        <authorList>
            <person name="Pinder M.I.M."/>
            <person name="Kourtchenko O."/>
            <person name="Robertson E.K."/>
            <person name="Larsson T."/>
            <person name="Maumus F."/>
            <person name="Osuna-Cruz C.M."/>
            <person name="Vancaester E."/>
            <person name="Stenow R."/>
            <person name="Vandepoele K."/>
            <person name="Ploug H."/>
            <person name="Bruchert V."/>
            <person name="Godhe A."/>
            <person name="Topel M."/>
        </authorList>
    </citation>
    <scope>NUCLEOTIDE SEQUENCE</scope>
    <source>
        <strain evidence="3">R05AC</strain>
    </source>
</reference>
<feature type="compositionally biased region" description="Low complexity" evidence="1">
    <location>
        <begin position="2267"/>
        <end position="2287"/>
    </location>
</feature>
<sequence>MKFVHLSFIVASGGPTFASAATYACPAPGAPSTIISNVVTPTTISIPIISSPNGLCILLRQNASDGTKRAPVARSYAARGEWEKSPGLFAKTGSGVSVNCPGAEDDETCDITVPPLREGEVYALESYVHELAAHEEAARFLEQATFGPNLNGINAMVSTSNDFESWVGEQINVVPKSSHRQFFRKRTNPKLEYAYDVGAVGSFPCEKFSRWRKYALSSRDQIDNRKTSTLKYLQVDLVPGVGYVWKVDGNFRTVTEGPPVTTDGSTFPLGERQKIKWTNGGSWMSDCVGCVIQVGDHNIQNPAVNVQGAEGDASILPYDVVDLPAYGSLDLPSIESPAEYPMFSTWIHENEATLLNTTDLEDSDQCNNFPNFRQPIPHNGVGAPDGVFPTVFGRSIDPVTLEEHIFAYDPHFSFYENTVENPLMDGGGQVVIDTADLVAGTQVKCQNARRNLLNEDHCKMSYLSTACEPNTRPDKVVVIDMPNLAGIRALTGRKLFPLSGLVITDEISPAPVRHLDGLRMRQTQVSCENVAGIGEMTQDTFGDLIDRRDISGTHNLKVADVRRVLRECDSADTSKSYLGKVQAGDGSCWHHVHRSELTVFDLTDADASQYIITGDKVSMSTSFLYDTIEANPSIYTEIGKLDDHIQDGGSHPINTDEVQSAFATYEFNAASGAVLMCGSPDEVSSDPFEGDNGFDVSKPQGTGTRSSSIWQLSTQRHVTWAHLALHGADELRQKMAWSLSQIVAVGLPGSGMVFNEETEHYIAFYDIFVNYAFGNYRQLMGAFSFNNIMGGWLSFTGNKSLQANIDEEGKANFPDENFAREIMQLFSIGLFKLNMDGSTVMDEEGKPEQTYNIADIVSYSRAWTGFERPSERGGVSTAERQWNDKVIDPMEINSGHRDLFPKTDLMGGYIGDKVALCEELPTKHFLAKGAVYMALGSKPNPQRQNDAEDWRENPDFARLEVLPSSPLYVKLCAADVSGTCTLPTKVVIKENLIYDEIAKMGAEYEVDTIRTVEIKMGLEKPIYYEYIRPPCVELAFYEGGKKQSKGQIWGDMLMEEAICGNPALPTATPMCCSSLTGAGKIYCRYQGERVTYSSAEEICLAEGRMQCHPSGLKEPRAGPCANGIKNAHFRSWSNAYCNVQVKVALDSGDIAIVHDPQADNSGNVQAESVVRQDTQNFFQAQWDGGLHPGSLNDCLAIPSCHIHEDSCICSTEVTGNIVFSSAAEVLSLEEVMDALHLGAVDPNSLDDELYSELGDCGIPGLTVFTTAGGDCSNLSVDTIFSFERKSKVFFVKNSKSTVSIAGSGFSFRNPVHFNSLSDPESRDMYHETSEVIDSLFYHPSHPPFLAMRLIQRFGISNPSPRFIERVATAYSTGLYGQIGTGEYGDLGALVAAILLDDESRQVVLDADPVFGQLREPLVKVIAFFRSMGIQYKLPLHMPTLLSTESLIGQGSYESPSVFSFFLPEFAPSVGAIQSAGVVSPESMVLDGGNMINLLEAMYNTVKFGVTDCVSPSFSAYRGRGPFSCASEEGDTSLSPARPTYWPSLTDAVDDILDEISLLLTSGRLGASNREIIKPLVQAAFSTGDVAKAIRVAQELIIGSPEFHATNIARKQGSVRQLTGYETAPAAPYKAIVVVALLGGVDSFNLLVPMGQCQVGDQYAEYVEARGVKALPVANLTAIVDPINQNCREFGVNNDFDILAQLYNENQALFFANTGILSKHTSRHDDWTRDTSFQLFAHNTMVHELYTVDPYEQNAGTGVAGRMLDMLKKNGFHTSANKVGAGGKMLQGDQQYNNPIWSVGRAPRQFDHNPTVDGLFEILKTLNGVGDVSNSVMSETWSSRFAASVFENEQLQEISELPGTDNENYGGSGLSSQLQATAEFMKSRQYRKVNREVFIVKQRGSYDGHDGNRIGELFSEANNAISNFVQTLKDLDLWDSTAIVMGSDFGRSLNPNSNGGSDHAWGGNYFLLGGKVNGGQILGTYPYPLTPEHPKWIGRGRFIPTTPWDAVWNGLSNWMGLRLDEDLDFALPNRKSFSKCDDLFYDSDLFVDGACTCNECAEVTYSPTLSPTTAPPTNQPTNQPIHLGEYVNTIFSTDATVSSVGCDASSGVIMRAIDKNTDKFYCFRDGSEPTGITVQPSWDGRKSVAKKLRVYAHNNCGDCDGRVDEASEWFVISEGDLPWRTGPYPDRNDQGLEIVSTYESGDDTHAYTEVTFEENAAAFIHYKVQFPDSRDGGQAVQFSEVELPGVVLPSLVTPTPPPSSEPTPLPTANPTNLPTSNPSSLPTSAPVTSTPPPSSEPTPLPTANPTNLPTSNPSSLPTSAPFRANSSPYSESNKFAYSNPSSLPTSAPVTSTPPPSSEPTPLPTANPTNLPTSNPSSLPTSAPVTTTPPPSSEPTPLPTTNPTNLPTSNPSSLPTSPPVPVTSTSLQDVFSARGDPPTPLADCQGDCDKDSHCEGDSKCFQRVGLEPVPGCSGEGTSSRDYCYGRPTENTYWYLGNNGSPEEKFPLGLCEGDCDRDSECGPGLVCFQRSGDEPVLGCIGTPSTGQDYCFDPYVNGTPPPIANPTICLLPIHHLFQQVRHARGDPPTPLADCQGDCDKDSHCEGDSKCFQRVGLEPVPGCSGEGTSSRDYCYGRPTENTYWYLGNNGSPEEKFPLGLCEGDCDRDSECGPGLVCFQRSGDEPVPDASALPRQDKIIVSIRMLLHPR</sequence>
<dbReference type="Pfam" id="PF07394">
    <property type="entry name" value="DUF1501"/>
    <property type="match status" value="1"/>
</dbReference>
<evidence type="ECO:0000256" key="1">
    <source>
        <dbReference type="SAM" id="MobiDB-lite"/>
    </source>
</evidence>
<dbReference type="InterPro" id="IPR014917">
    <property type="entry name" value="DUF1800"/>
</dbReference>
<feature type="compositionally biased region" description="Low complexity" evidence="1">
    <location>
        <begin position="2399"/>
        <end position="2413"/>
    </location>
</feature>
<gene>
    <name evidence="3" type="ORF">QTG54_009877</name>
</gene>
<feature type="compositionally biased region" description="Pro residues" evidence="1">
    <location>
        <begin position="2288"/>
        <end position="2301"/>
    </location>
</feature>
<dbReference type="PANTHER" id="PTHR43737">
    <property type="entry name" value="BLL7424 PROTEIN"/>
    <property type="match status" value="1"/>
</dbReference>
<dbReference type="Pfam" id="PF08811">
    <property type="entry name" value="DUF1800"/>
    <property type="match status" value="2"/>
</dbReference>
<feature type="compositionally biased region" description="Low complexity" evidence="1">
    <location>
        <begin position="2302"/>
        <end position="2320"/>
    </location>
</feature>
<proteinExistence type="predicted"/>
<evidence type="ECO:0000256" key="2">
    <source>
        <dbReference type="SAM" id="SignalP"/>
    </source>
</evidence>
<feature type="compositionally biased region" description="Low complexity" evidence="1">
    <location>
        <begin position="2364"/>
        <end position="2384"/>
    </location>
</feature>
<feature type="compositionally biased region" description="Low complexity" evidence="1">
    <location>
        <begin position="2339"/>
        <end position="2349"/>
    </location>
</feature>